<evidence type="ECO:0000313" key="2">
    <source>
        <dbReference type="EMBL" id="VAW30590.1"/>
    </source>
</evidence>
<dbReference type="PANTHER" id="PTHR44103">
    <property type="entry name" value="PROPROTEIN CONVERTASE P"/>
    <property type="match status" value="1"/>
</dbReference>
<keyword evidence="1" id="KW-0732">Signal</keyword>
<feature type="non-terminal residue" evidence="2">
    <location>
        <position position="224"/>
    </location>
</feature>
<dbReference type="AlphaFoldDB" id="A0A3B0UN81"/>
<dbReference type="Pfam" id="PF13517">
    <property type="entry name" value="FG-GAP_3"/>
    <property type="match status" value="2"/>
</dbReference>
<dbReference type="GO" id="GO:0008843">
    <property type="term" value="F:endochitinase activity"/>
    <property type="evidence" value="ECO:0007669"/>
    <property type="project" value="UniProtKB-EC"/>
</dbReference>
<dbReference type="PANTHER" id="PTHR44103:SF1">
    <property type="entry name" value="PROPROTEIN CONVERTASE P"/>
    <property type="match status" value="1"/>
</dbReference>
<dbReference type="EMBL" id="UOET01000541">
    <property type="protein sequence ID" value="VAW30590.1"/>
    <property type="molecule type" value="Genomic_DNA"/>
</dbReference>
<dbReference type="EC" id="3.2.1.14" evidence="2"/>
<accession>A0A3B0UN81</accession>
<name>A0A3B0UN81_9ZZZZ</name>
<evidence type="ECO:0000256" key="1">
    <source>
        <dbReference type="ARBA" id="ARBA00022729"/>
    </source>
</evidence>
<dbReference type="InterPro" id="IPR028994">
    <property type="entry name" value="Integrin_alpha_N"/>
</dbReference>
<protein>
    <submittedName>
        <fullName evidence="2">Chitinase</fullName>
        <ecNumber evidence="2">3.2.1.14</ecNumber>
    </submittedName>
</protein>
<keyword evidence="2" id="KW-0326">Glycosidase</keyword>
<keyword evidence="2" id="KW-0378">Hydrolase</keyword>
<dbReference type="InterPro" id="IPR013517">
    <property type="entry name" value="FG-GAP"/>
</dbReference>
<gene>
    <name evidence="2" type="ORF">MNBD_BACTEROID07-1478</name>
</gene>
<dbReference type="Gene3D" id="2.130.10.130">
    <property type="entry name" value="Integrin alpha, N-terminal"/>
    <property type="match status" value="1"/>
</dbReference>
<reference evidence="2" key="1">
    <citation type="submission" date="2018-06" db="EMBL/GenBank/DDBJ databases">
        <authorList>
            <person name="Zhirakovskaya E."/>
        </authorList>
    </citation>
    <scope>NUCLEOTIDE SEQUENCE</scope>
</reference>
<dbReference type="SUPFAM" id="SSF69318">
    <property type="entry name" value="Integrin alpha N-terminal domain"/>
    <property type="match status" value="1"/>
</dbReference>
<sequence length="224" mass="24130">MKMKSTLLLLFAIAISVNVIAQFGTEQIISTNTKEATSVYSADIDGDGDMDVLSASWKDDKVAWYENTDGKGSFGSQQIIATSADGPDCVRAFDLDGDGDIDVLSSSYYDNKIAWYENTDGKGNFSAEKVITTNMIYGSWVYASDLDGDGDLDVLSASIDDDKIAWYENTDGQGNFGQQQIIANPDAPNNVIAADIDNDGDMDILFDSANGDNIAWCENTDGKG</sequence>
<proteinExistence type="predicted"/>
<organism evidence="2">
    <name type="scientific">hydrothermal vent metagenome</name>
    <dbReference type="NCBI Taxonomy" id="652676"/>
    <lineage>
        <taxon>unclassified sequences</taxon>
        <taxon>metagenomes</taxon>
        <taxon>ecological metagenomes</taxon>
    </lineage>
</organism>